<proteinExistence type="predicted"/>
<evidence type="ECO:0000313" key="2">
    <source>
        <dbReference type="EMBL" id="EYB94672.1"/>
    </source>
</evidence>
<gene>
    <name evidence="2" type="primary">Acey_s0168.g165</name>
    <name evidence="2" type="ORF">Y032_0168g165</name>
</gene>
<feature type="region of interest" description="Disordered" evidence="1">
    <location>
        <begin position="44"/>
        <end position="137"/>
    </location>
</feature>
<dbReference type="EMBL" id="JARK01001504">
    <property type="protein sequence ID" value="EYB94672.1"/>
    <property type="molecule type" value="Genomic_DNA"/>
</dbReference>
<name>A0A016SW83_9BILA</name>
<sequence>MTSACFGEILFNHCECLITVCLHYFSMIICISLLCGKGGYDDRGTRARGGKSWRRENKKKHQEKTKPSSPTRTLPSKEGEDHKYNRGKHRSKAKRPKMKSSQQSKGKSLEMHKSIERSNEPTGRDKQSDKLKNFPQPKVLKATQKEKQIAAGAKRKSTDYPTMDEILSDWDENDEAANQLKKKASLDCVTAKNAVPNSAEQAVPVNVNNVVAIELKNDLEEPLRNIDEPNVIPLIPQRT</sequence>
<protein>
    <submittedName>
        <fullName evidence="2">Uncharacterized protein</fullName>
    </submittedName>
</protein>
<evidence type="ECO:0000256" key="1">
    <source>
        <dbReference type="SAM" id="MobiDB-lite"/>
    </source>
</evidence>
<evidence type="ECO:0000313" key="3">
    <source>
        <dbReference type="Proteomes" id="UP000024635"/>
    </source>
</evidence>
<feature type="compositionally biased region" description="Basic and acidic residues" evidence="1">
    <location>
        <begin position="107"/>
        <end position="132"/>
    </location>
</feature>
<organism evidence="2 3">
    <name type="scientific">Ancylostoma ceylanicum</name>
    <dbReference type="NCBI Taxonomy" id="53326"/>
    <lineage>
        <taxon>Eukaryota</taxon>
        <taxon>Metazoa</taxon>
        <taxon>Ecdysozoa</taxon>
        <taxon>Nematoda</taxon>
        <taxon>Chromadorea</taxon>
        <taxon>Rhabditida</taxon>
        <taxon>Rhabditina</taxon>
        <taxon>Rhabditomorpha</taxon>
        <taxon>Strongyloidea</taxon>
        <taxon>Ancylostomatidae</taxon>
        <taxon>Ancylostomatinae</taxon>
        <taxon>Ancylostoma</taxon>
    </lineage>
</organism>
<feature type="compositionally biased region" description="Basic residues" evidence="1">
    <location>
        <begin position="85"/>
        <end position="98"/>
    </location>
</feature>
<feature type="compositionally biased region" description="Basic residues" evidence="1">
    <location>
        <begin position="46"/>
        <end position="63"/>
    </location>
</feature>
<dbReference type="OrthoDB" id="5875736at2759"/>
<reference evidence="3" key="1">
    <citation type="journal article" date="2015" name="Nat. Genet.">
        <title>The genome and transcriptome of the zoonotic hookworm Ancylostoma ceylanicum identify infection-specific gene families.</title>
        <authorList>
            <person name="Schwarz E.M."/>
            <person name="Hu Y."/>
            <person name="Antoshechkin I."/>
            <person name="Miller M.M."/>
            <person name="Sternberg P.W."/>
            <person name="Aroian R.V."/>
        </authorList>
    </citation>
    <scope>NUCLEOTIDE SEQUENCE</scope>
    <source>
        <strain evidence="3">HY135</strain>
    </source>
</reference>
<dbReference type="AlphaFoldDB" id="A0A016SW83"/>
<keyword evidence="3" id="KW-1185">Reference proteome</keyword>
<accession>A0A016SW83</accession>
<dbReference type="Proteomes" id="UP000024635">
    <property type="component" value="Unassembled WGS sequence"/>
</dbReference>
<comment type="caution">
    <text evidence="2">The sequence shown here is derived from an EMBL/GenBank/DDBJ whole genome shotgun (WGS) entry which is preliminary data.</text>
</comment>
<feature type="compositionally biased region" description="Basic and acidic residues" evidence="1">
    <location>
        <begin position="75"/>
        <end position="84"/>
    </location>
</feature>